<evidence type="ECO:0000313" key="3">
    <source>
        <dbReference type="EMBL" id="MBO1267617.1"/>
    </source>
</evidence>
<dbReference type="AlphaFoldDB" id="A0A939HB26"/>
<keyword evidence="4" id="KW-1185">Reference proteome</keyword>
<reference evidence="3" key="1">
    <citation type="submission" date="2021-03" db="EMBL/GenBank/DDBJ databases">
        <title>A new species, PO-11, isolated from a karst cave deposit.</title>
        <authorList>
            <person name="Zhaoxiaoyong W."/>
        </authorList>
    </citation>
    <scope>NUCLEOTIDE SEQUENCE</scope>
    <source>
        <strain evidence="3">PO-11</strain>
    </source>
</reference>
<evidence type="ECO:0000313" key="4">
    <source>
        <dbReference type="Proteomes" id="UP000664164"/>
    </source>
</evidence>
<evidence type="ECO:0000256" key="2">
    <source>
        <dbReference type="SAM" id="Phobius"/>
    </source>
</evidence>
<dbReference type="RefSeq" id="WP_207615420.1">
    <property type="nucleotide sequence ID" value="NZ_JAFNLL010000012.1"/>
</dbReference>
<dbReference type="NCBIfam" id="TIGR03816">
    <property type="entry name" value="tadE_like_DECH"/>
    <property type="match status" value="1"/>
</dbReference>
<feature type="compositionally biased region" description="Gly residues" evidence="1">
    <location>
        <begin position="1"/>
        <end position="14"/>
    </location>
</feature>
<feature type="transmembrane region" description="Helical" evidence="2">
    <location>
        <begin position="29"/>
        <end position="49"/>
    </location>
</feature>
<keyword evidence="2" id="KW-1133">Transmembrane helix</keyword>
<keyword evidence="2" id="KW-0812">Transmembrane</keyword>
<protein>
    <submittedName>
        <fullName evidence="3">Flp pilus-assembly TadE/G-like family protein</fullName>
    </submittedName>
</protein>
<feature type="region of interest" description="Disordered" evidence="1">
    <location>
        <begin position="1"/>
        <end position="22"/>
    </location>
</feature>
<gene>
    <name evidence="3" type="ORF">J1902_06400</name>
</gene>
<dbReference type="EMBL" id="JAFNLL010000012">
    <property type="protein sequence ID" value="MBO1267617.1"/>
    <property type="molecule type" value="Genomic_DNA"/>
</dbReference>
<accession>A0A939HB26</accession>
<dbReference type="InterPro" id="IPR021202">
    <property type="entry name" value="Rv3654c-like"/>
</dbReference>
<sequence length="132" mass="12691">MSGRRGGPAPGPGAGRVDAGHRERGSGTILAASLGIVVMLMTAGVLLLAQAGVMASRAASAADLAALAGADAARGIMQGDPCSVAASVAARHSAAVLSCTVAGGEIVEVRTELAQHSPFGAATGRARAGPPP</sequence>
<name>A0A939HB26_9MICC</name>
<keyword evidence="2" id="KW-0472">Membrane</keyword>
<organism evidence="3 4">
    <name type="scientific">Arthrobacter cavernae</name>
    <dbReference type="NCBI Taxonomy" id="2817681"/>
    <lineage>
        <taxon>Bacteria</taxon>
        <taxon>Bacillati</taxon>
        <taxon>Actinomycetota</taxon>
        <taxon>Actinomycetes</taxon>
        <taxon>Micrococcales</taxon>
        <taxon>Micrococcaceae</taxon>
        <taxon>Arthrobacter</taxon>
    </lineage>
</organism>
<dbReference type="Proteomes" id="UP000664164">
    <property type="component" value="Unassembled WGS sequence"/>
</dbReference>
<comment type="caution">
    <text evidence="3">The sequence shown here is derived from an EMBL/GenBank/DDBJ whole genome shotgun (WGS) entry which is preliminary data.</text>
</comment>
<evidence type="ECO:0000256" key="1">
    <source>
        <dbReference type="SAM" id="MobiDB-lite"/>
    </source>
</evidence>
<proteinExistence type="predicted"/>